<proteinExistence type="predicted"/>
<dbReference type="InterPro" id="IPR005025">
    <property type="entry name" value="FMN_Rdtase-like_dom"/>
</dbReference>
<keyword evidence="3" id="KW-1185">Reference proteome</keyword>
<dbReference type="InterPro" id="IPR050712">
    <property type="entry name" value="NAD(P)H-dep_reductase"/>
</dbReference>
<evidence type="ECO:0000313" key="2">
    <source>
        <dbReference type="EMBL" id="AQP48673.1"/>
    </source>
</evidence>
<dbReference type="PANTHER" id="PTHR30543">
    <property type="entry name" value="CHROMATE REDUCTASE"/>
    <property type="match status" value="1"/>
</dbReference>
<dbReference type="KEGG" id="tes:BW730_15340"/>
<reference evidence="3" key="1">
    <citation type="submission" date="2017-02" db="EMBL/GenBank/DDBJ databases">
        <title>Tessaracoccus aquaemaris sp. nov., isolated from the intestine of a Korean rockfish, Sebastes schlegelii, in a marine aquaculture pond.</title>
        <authorList>
            <person name="Tak E.J."/>
            <person name="Bae J.-W."/>
        </authorList>
    </citation>
    <scope>NUCLEOTIDE SEQUENCE [LARGE SCALE GENOMIC DNA]</scope>
    <source>
        <strain evidence="3">NSG39</strain>
    </source>
</reference>
<dbReference type="InterPro" id="IPR029039">
    <property type="entry name" value="Flavoprotein-like_sf"/>
</dbReference>
<name>A0A1Q2CRC5_9ACTN</name>
<evidence type="ECO:0000259" key="1">
    <source>
        <dbReference type="Pfam" id="PF03358"/>
    </source>
</evidence>
<protein>
    <submittedName>
        <fullName evidence="2">NADPH-dependent FMN reductase</fullName>
    </submittedName>
</protein>
<dbReference type="GO" id="GO:0010181">
    <property type="term" value="F:FMN binding"/>
    <property type="evidence" value="ECO:0007669"/>
    <property type="project" value="TreeGrafter"/>
</dbReference>
<dbReference type="Pfam" id="PF03358">
    <property type="entry name" value="FMN_red"/>
    <property type="match status" value="1"/>
</dbReference>
<organism evidence="2 3">
    <name type="scientific">Tessaracoccus aquimaris</name>
    <dbReference type="NCBI Taxonomy" id="1332264"/>
    <lineage>
        <taxon>Bacteria</taxon>
        <taxon>Bacillati</taxon>
        <taxon>Actinomycetota</taxon>
        <taxon>Actinomycetes</taxon>
        <taxon>Propionibacteriales</taxon>
        <taxon>Propionibacteriaceae</taxon>
        <taxon>Tessaracoccus</taxon>
    </lineage>
</organism>
<evidence type="ECO:0000313" key="3">
    <source>
        <dbReference type="Proteomes" id="UP000188145"/>
    </source>
</evidence>
<dbReference type="RefSeq" id="WP_077687019.1">
    <property type="nucleotide sequence ID" value="NZ_CP019606.1"/>
</dbReference>
<dbReference type="STRING" id="1332264.BW730_15340"/>
<accession>A0A1Q2CRC5</accession>
<dbReference type="EMBL" id="CP019606">
    <property type="protein sequence ID" value="AQP48673.1"/>
    <property type="molecule type" value="Genomic_DNA"/>
</dbReference>
<dbReference type="Proteomes" id="UP000188145">
    <property type="component" value="Chromosome"/>
</dbReference>
<dbReference type="AlphaFoldDB" id="A0A1Q2CRC5"/>
<dbReference type="Gene3D" id="3.40.50.360">
    <property type="match status" value="1"/>
</dbReference>
<sequence length="182" mass="20034">MKIGIVLGSIRDHRKGESVANWVLDVASKRTDATYEVIDISQFDLPLLSDEVLPAMRHKSYDDPRVQAFSDAMDACDGFIFVTPEYNHGIPGAFKNAIDLLGSELNGKPVAFVSYGAAMGIRAVEQWRQIVANFNMFDIRPQITFGIFTDFDGPKLTPSERSDKDLDGLLDVLVPIAAKLAA</sequence>
<dbReference type="GO" id="GO:0016491">
    <property type="term" value="F:oxidoreductase activity"/>
    <property type="evidence" value="ECO:0007669"/>
    <property type="project" value="InterPro"/>
</dbReference>
<dbReference type="OrthoDB" id="9812295at2"/>
<dbReference type="SUPFAM" id="SSF52218">
    <property type="entry name" value="Flavoproteins"/>
    <property type="match status" value="1"/>
</dbReference>
<dbReference type="PANTHER" id="PTHR30543:SF21">
    <property type="entry name" value="NAD(P)H-DEPENDENT FMN REDUCTASE LOT6"/>
    <property type="match status" value="1"/>
</dbReference>
<gene>
    <name evidence="2" type="ORF">BW730_15340</name>
</gene>
<dbReference type="GO" id="GO:0005829">
    <property type="term" value="C:cytosol"/>
    <property type="evidence" value="ECO:0007669"/>
    <property type="project" value="TreeGrafter"/>
</dbReference>
<feature type="domain" description="NADPH-dependent FMN reductase-like" evidence="1">
    <location>
        <begin position="1"/>
        <end position="148"/>
    </location>
</feature>